<evidence type="ECO:0000259" key="2">
    <source>
        <dbReference type="Pfam" id="PF13439"/>
    </source>
</evidence>
<evidence type="ECO:0000259" key="1">
    <source>
        <dbReference type="Pfam" id="PF00534"/>
    </source>
</evidence>
<evidence type="ECO:0000313" key="3">
    <source>
        <dbReference type="EMBL" id="MDD7914968.1"/>
    </source>
</evidence>
<accession>A0ABT5SA19</accession>
<reference evidence="3" key="1">
    <citation type="submission" date="2023-02" db="EMBL/GenBank/DDBJ databases">
        <title>Polaribacter ponticola sp. nov., isolated from seawater.</title>
        <authorList>
            <person name="Baek J.H."/>
            <person name="Kim J.M."/>
            <person name="Choi D.G."/>
            <person name="Jeon C.O."/>
        </authorList>
    </citation>
    <scope>NUCLEOTIDE SEQUENCE</scope>
    <source>
        <strain evidence="3">MSW5</strain>
    </source>
</reference>
<dbReference type="Proteomes" id="UP001151478">
    <property type="component" value="Unassembled WGS sequence"/>
</dbReference>
<keyword evidence="4" id="KW-1185">Reference proteome</keyword>
<proteinExistence type="predicted"/>
<dbReference type="SUPFAM" id="SSF53756">
    <property type="entry name" value="UDP-Glycosyltransferase/glycogen phosphorylase"/>
    <property type="match status" value="1"/>
</dbReference>
<dbReference type="InterPro" id="IPR028098">
    <property type="entry name" value="Glyco_trans_4-like_N"/>
</dbReference>
<organism evidence="3 4">
    <name type="scientific">Polaribacter ponticola</name>
    <dbReference type="NCBI Taxonomy" id="2978475"/>
    <lineage>
        <taxon>Bacteria</taxon>
        <taxon>Pseudomonadati</taxon>
        <taxon>Bacteroidota</taxon>
        <taxon>Flavobacteriia</taxon>
        <taxon>Flavobacteriales</taxon>
        <taxon>Flavobacteriaceae</taxon>
    </lineage>
</organism>
<dbReference type="InterPro" id="IPR050194">
    <property type="entry name" value="Glycosyltransferase_grp1"/>
</dbReference>
<dbReference type="CDD" id="cd03801">
    <property type="entry name" value="GT4_PimA-like"/>
    <property type="match status" value="1"/>
</dbReference>
<dbReference type="RefSeq" id="WP_265725554.1">
    <property type="nucleotide sequence ID" value="NZ_JAOSLC020000003.1"/>
</dbReference>
<dbReference type="Gene3D" id="3.40.50.2000">
    <property type="entry name" value="Glycogen Phosphorylase B"/>
    <property type="match status" value="2"/>
</dbReference>
<feature type="domain" description="Glycosyltransferase subfamily 4-like N-terminal" evidence="2">
    <location>
        <begin position="15"/>
        <end position="201"/>
    </location>
</feature>
<feature type="domain" description="Glycosyl transferase family 1" evidence="1">
    <location>
        <begin position="212"/>
        <end position="362"/>
    </location>
</feature>
<dbReference type="PANTHER" id="PTHR45947:SF13">
    <property type="entry name" value="TRANSFERASE"/>
    <property type="match status" value="1"/>
</dbReference>
<comment type="caution">
    <text evidence="3">The sequence shown here is derived from an EMBL/GenBank/DDBJ whole genome shotgun (WGS) entry which is preliminary data.</text>
</comment>
<evidence type="ECO:0000313" key="4">
    <source>
        <dbReference type="Proteomes" id="UP001151478"/>
    </source>
</evidence>
<dbReference type="EMBL" id="JAOSLC020000003">
    <property type="protein sequence ID" value="MDD7914968.1"/>
    <property type="molecule type" value="Genomic_DNA"/>
</dbReference>
<dbReference type="Pfam" id="PF00534">
    <property type="entry name" value="Glycos_transf_1"/>
    <property type="match status" value="1"/>
</dbReference>
<dbReference type="InterPro" id="IPR001296">
    <property type="entry name" value="Glyco_trans_1"/>
</dbReference>
<dbReference type="PANTHER" id="PTHR45947">
    <property type="entry name" value="SULFOQUINOVOSYL TRANSFERASE SQD2"/>
    <property type="match status" value="1"/>
</dbReference>
<name>A0ABT5SA19_9FLAO</name>
<protein>
    <submittedName>
        <fullName evidence="3">Glycosyltransferase family 4 protein</fullName>
    </submittedName>
</protein>
<dbReference type="Pfam" id="PF13439">
    <property type="entry name" value="Glyco_transf_4"/>
    <property type="match status" value="1"/>
</dbReference>
<sequence>MKILMIHNKYGKHSGEEAVVEAQIQLLEENGHEVITYFRSSEELETMPFAKAKAFFLGVRNNKSIRDIKEIIKTKKPNIVHIHNLYPLISPAILPVIKSFGVPIAMTIHNYRLLCPNGLFFTKGEICEKCTGASKELNCIINNCEGSIFKSTGYALRSFWARFSGQYQDYVDSFLCLNEFQKNKLIENGFNKDKCSVIPNFYTKEIVDKDYDYKNKKYVASAGRISPEKGLPVLLAAAKKLPNIPFHIAGLMRPGYEEELDIPENVTLRGMLNSEEMKTFYAESKFLAHTSACYEGFAMVFPEAMAQKVPIMAPDFGSYPEIIENSINGLLFKPLNSQDLADKISLLWNDEDKMKELGKNGFEIVKEKYSNKAYYILLLEAYKKLIVTPEL</sequence>
<gene>
    <name evidence="3" type="ORF">N5A56_011320</name>
</gene>